<comment type="caution">
    <text evidence="8">The sequence shown here is derived from an EMBL/GenBank/DDBJ whole genome shotgun (WGS) entry which is preliminary data.</text>
</comment>
<evidence type="ECO:0000313" key="9">
    <source>
        <dbReference type="Proteomes" id="UP000621510"/>
    </source>
</evidence>
<keyword evidence="2" id="KW-0597">Phosphoprotein</keyword>
<dbReference type="Pfam" id="PF00109">
    <property type="entry name" value="ketoacyl-synt"/>
    <property type="match status" value="1"/>
</dbReference>
<dbReference type="InterPro" id="IPR020841">
    <property type="entry name" value="PKS_Beta-ketoAc_synthase_dom"/>
</dbReference>
<dbReference type="SMART" id="SM00825">
    <property type="entry name" value="PKS_KS"/>
    <property type="match status" value="1"/>
</dbReference>
<dbReference type="InterPro" id="IPR036736">
    <property type="entry name" value="ACP-like_sf"/>
</dbReference>
<protein>
    <submittedName>
        <fullName evidence="8">Type I polyketide synthase</fullName>
    </submittedName>
</protein>
<dbReference type="PANTHER" id="PTHR43775:SF51">
    <property type="entry name" value="INACTIVE PHENOLPHTHIOCEROL SYNTHESIS POLYKETIDE SYNTHASE TYPE I PKS1-RELATED"/>
    <property type="match status" value="1"/>
</dbReference>
<dbReference type="CDD" id="cd00833">
    <property type="entry name" value="PKS"/>
    <property type="match status" value="1"/>
</dbReference>
<dbReference type="InterPro" id="IPR009081">
    <property type="entry name" value="PP-bd_ACP"/>
</dbReference>
<reference evidence="8 9" key="1">
    <citation type="submission" date="2021-01" db="EMBL/GenBank/DDBJ databases">
        <title>WGS of actinomycetes isolated from Thailand.</title>
        <authorList>
            <person name="Thawai C."/>
        </authorList>
    </citation>
    <scope>NUCLEOTIDE SEQUENCE [LARGE SCALE GENOMIC DNA]</scope>
    <source>
        <strain evidence="8 9">CA3R110</strain>
    </source>
</reference>
<gene>
    <name evidence="8" type="ORF">JK364_54230</name>
</gene>
<dbReference type="PROSITE" id="PS00012">
    <property type="entry name" value="PHOSPHOPANTETHEINE"/>
    <property type="match status" value="1"/>
</dbReference>
<keyword evidence="5" id="KW-0012">Acyltransferase</keyword>
<dbReference type="Pfam" id="PF02801">
    <property type="entry name" value="Ketoacyl-synt_C"/>
    <property type="match status" value="1"/>
</dbReference>
<feature type="non-terminal residue" evidence="8">
    <location>
        <position position="1"/>
    </location>
</feature>
<evidence type="ECO:0000256" key="3">
    <source>
        <dbReference type="ARBA" id="ARBA00022679"/>
    </source>
</evidence>
<keyword evidence="9" id="KW-1185">Reference proteome</keyword>
<dbReference type="PROSITE" id="PS00606">
    <property type="entry name" value="KS3_1"/>
    <property type="match status" value="1"/>
</dbReference>
<keyword evidence="4" id="KW-0511">Multifunctional enzyme</keyword>
<dbReference type="Gene3D" id="3.40.47.10">
    <property type="match status" value="1"/>
</dbReference>
<sequence>PVPDADPPALLRSLYPKTARKSQPIQGLSPEALLKIVRDSAAMVLGHANADTVPAATAFQELGLDSLTAVELRNSLTKATGLRLPATMVFDYPTPATLAERLGELLAGDTTPATATAVHTATASDEPLAIVGMACRLPGKVSSPEDLWRLVESGTDAITDFPTDRGWDTDTLFDPDPDTAGKTYTVHGGFLDDAAGFDASFFGISPREALAMDSQQRLVLEAAWEAFERAGIEPGSVRGSDTGVFMGAYPDGYGIGADLGGFGATAGAGSVLSGRLSYFFGLEGPAMTVDTACSSSLVALHQAGSALRQGECSLALVGGVTVIANPQIFVEFSRQRGLAADGRCKAFADNADGTGFSEGVGVLLVERLSDAQAKGHNILAVVRSSAVNQDGASNGLTAPNGPSQQRVIRQALANAGLAGAEVDVVEAHGTGTTLGDPIEAQAILATYGQDRDQPVLLGSLKSNVGHTQAAAGVSGVIKMVMALRHETVPATLHIDEPSRHI</sequence>
<dbReference type="Pfam" id="PF00550">
    <property type="entry name" value="PP-binding"/>
    <property type="match status" value="1"/>
</dbReference>
<dbReference type="InterPro" id="IPR014031">
    <property type="entry name" value="Ketoacyl_synth_C"/>
</dbReference>
<dbReference type="InterPro" id="IPR014030">
    <property type="entry name" value="Ketoacyl_synth_N"/>
</dbReference>
<evidence type="ECO:0000256" key="2">
    <source>
        <dbReference type="ARBA" id="ARBA00022553"/>
    </source>
</evidence>
<evidence type="ECO:0000256" key="4">
    <source>
        <dbReference type="ARBA" id="ARBA00023268"/>
    </source>
</evidence>
<dbReference type="InterPro" id="IPR050091">
    <property type="entry name" value="PKS_NRPS_Biosynth_Enz"/>
</dbReference>
<dbReference type="RefSeq" id="WP_201858850.1">
    <property type="nucleotide sequence ID" value="NZ_JAERRG010000139.1"/>
</dbReference>
<evidence type="ECO:0000313" key="8">
    <source>
        <dbReference type="EMBL" id="MBL1121122.1"/>
    </source>
</evidence>
<dbReference type="InterPro" id="IPR020806">
    <property type="entry name" value="PKS_PP-bd"/>
</dbReference>
<name>A0ABS1Q8X1_9ACTN</name>
<dbReference type="InterPro" id="IPR006162">
    <property type="entry name" value="Ppantetheine_attach_site"/>
</dbReference>
<dbReference type="InterPro" id="IPR016039">
    <property type="entry name" value="Thiolase-like"/>
</dbReference>
<dbReference type="SUPFAM" id="SSF47336">
    <property type="entry name" value="ACP-like"/>
    <property type="match status" value="1"/>
</dbReference>
<feature type="domain" description="Carrier" evidence="6">
    <location>
        <begin position="31"/>
        <end position="106"/>
    </location>
</feature>
<evidence type="ECO:0000256" key="1">
    <source>
        <dbReference type="ARBA" id="ARBA00022450"/>
    </source>
</evidence>
<dbReference type="SMART" id="SM00823">
    <property type="entry name" value="PKS_PP"/>
    <property type="match status" value="1"/>
</dbReference>
<dbReference type="SUPFAM" id="SSF53901">
    <property type="entry name" value="Thiolase-like"/>
    <property type="match status" value="1"/>
</dbReference>
<organism evidence="8 9">
    <name type="scientific">Streptomyces endocoffeicus</name>
    <dbReference type="NCBI Taxonomy" id="2898945"/>
    <lineage>
        <taxon>Bacteria</taxon>
        <taxon>Bacillati</taxon>
        <taxon>Actinomycetota</taxon>
        <taxon>Actinomycetes</taxon>
        <taxon>Kitasatosporales</taxon>
        <taxon>Streptomycetaceae</taxon>
        <taxon>Streptomyces</taxon>
    </lineage>
</organism>
<dbReference type="Proteomes" id="UP000621510">
    <property type="component" value="Unassembled WGS sequence"/>
</dbReference>
<dbReference type="InterPro" id="IPR018201">
    <property type="entry name" value="Ketoacyl_synth_AS"/>
</dbReference>
<keyword evidence="1" id="KW-0596">Phosphopantetheine</keyword>
<dbReference type="PANTHER" id="PTHR43775">
    <property type="entry name" value="FATTY ACID SYNTHASE"/>
    <property type="match status" value="1"/>
</dbReference>
<keyword evidence="3" id="KW-0808">Transferase</keyword>
<proteinExistence type="predicted"/>
<accession>A0ABS1Q8X1</accession>
<dbReference type="EMBL" id="JAERRG010000139">
    <property type="protein sequence ID" value="MBL1121122.1"/>
    <property type="molecule type" value="Genomic_DNA"/>
</dbReference>
<dbReference type="Gene3D" id="1.10.1200.10">
    <property type="entry name" value="ACP-like"/>
    <property type="match status" value="1"/>
</dbReference>
<dbReference type="PROSITE" id="PS52004">
    <property type="entry name" value="KS3_2"/>
    <property type="match status" value="1"/>
</dbReference>
<evidence type="ECO:0000259" key="7">
    <source>
        <dbReference type="PROSITE" id="PS52004"/>
    </source>
</evidence>
<evidence type="ECO:0000259" key="6">
    <source>
        <dbReference type="PROSITE" id="PS50075"/>
    </source>
</evidence>
<feature type="domain" description="Ketosynthase family 3 (KS3)" evidence="7">
    <location>
        <begin position="125"/>
        <end position="501"/>
    </location>
</feature>
<evidence type="ECO:0000256" key="5">
    <source>
        <dbReference type="ARBA" id="ARBA00023315"/>
    </source>
</evidence>
<dbReference type="SMART" id="SM01294">
    <property type="entry name" value="PKS_PP_betabranch"/>
    <property type="match status" value="1"/>
</dbReference>
<feature type="non-terminal residue" evidence="8">
    <location>
        <position position="501"/>
    </location>
</feature>
<dbReference type="PROSITE" id="PS50075">
    <property type="entry name" value="CARRIER"/>
    <property type="match status" value="1"/>
</dbReference>